<feature type="region of interest" description="Disordered" evidence="1">
    <location>
        <begin position="186"/>
        <end position="212"/>
    </location>
</feature>
<feature type="compositionally biased region" description="Low complexity" evidence="1">
    <location>
        <begin position="297"/>
        <end position="312"/>
    </location>
</feature>
<feature type="region of interest" description="Disordered" evidence="1">
    <location>
        <begin position="295"/>
        <end position="314"/>
    </location>
</feature>
<proteinExistence type="predicted"/>
<feature type="region of interest" description="Disordered" evidence="1">
    <location>
        <begin position="415"/>
        <end position="459"/>
    </location>
</feature>
<feature type="compositionally biased region" description="Polar residues" evidence="1">
    <location>
        <begin position="867"/>
        <end position="876"/>
    </location>
</feature>
<keyword evidence="2" id="KW-1133">Transmembrane helix</keyword>
<feature type="compositionally biased region" description="Polar residues" evidence="1">
    <location>
        <begin position="429"/>
        <end position="439"/>
    </location>
</feature>
<feature type="transmembrane region" description="Helical" evidence="2">
    <location>
        <begin position="729"/>
        <end position="750"/>
    </location>
</feature>
<feature type="transmembrane region" description="Helical" evidence="2">
    <location>
        <begin position="577"/>
        <end position="594"/>
    </location>
</feature>
<protein>
    <submittedName>
        <fullName evidence="3">Uncharacterized protein</fullName>
    </submittedName>
</protein>
<feature type="region of interest" description="Disordered" evidence="1">
    <location>
        <begin position="339"/>
        <end position="375"/>
    </location>
</feature>
<feature type="transmembrane region" description="Helical" evidence="2">
    <location>
        <begin position="696"/>
        <end position="717"/>
    </location>
</feature>
<gene>
    <name evidence="3" type="ORF">SARC_02743</name>
</gene>
<feature type="region of interest" description="Disordered" evidence="1">
    <location>
        <begin position="848"/>
        <end position="876"/>
    </location>
</feature>
<accession>A0A0L0G7S7</accession>
<dbReference type="RefSeq" id="XP_014158952.1">
    <property type="nucleotide sequence ID" value="XM_014303477.1"/>
</dbReference>
<sequence>MAWSDAKGANTSSKYTNSAEPYTSDGSGGISPTSLTSTSTNEINSLKCPPEKLRGAVSAECSSSDKTRTDTDASGTRSNIATVHTSALNTGMENNDNICADTSPSPHAGDGVIGECLETVSAHSLVHNVLINNNVCVRVDSNDANAHNVETGPATKDTIPFPVGRMEVNTKCIVCGDDVCAHCGDKKSDHQENNSASDRDGDETAPHTNTQSHCRTREDYACDAEVTATECTDSVPSYVTHSVDGLCAICGSSRDLKKTCDGHRIDHNGGERERCATMFNATPLARVISGEGWALDSSETSRTSRTSKGKGTMFSMPCTQHVREVASDTFDVGIGMGMDTHADADEGAPTPTHTHAHTHTHTQSPPKVRSSSRVSFRIPTAAAARASANAITNAEASSTMEEEDILSISSDQLADTHPPAIHRDARGCHSSTSNPTTPTGAGVRNARESADSSGNVSSAYGKANLTSVLTEGHDRMNTTTERGRRMQEGKTLARFAAKSFWIVLLVVAVVTVPFAAVLIAYLMEDRLYLCECNPVLALSITMVCVSGVLHCGIIWLYAWQVMKHRNHPAIKPRGQHFLLQLCVVGCIVPVMGTLNSLEYLGVLQGICIFSYIGEPCAHSPTQAQARADQTYFVTTWSEAQGLVLQLVHIAMRFTTTMYFAAVIARQRILYILFVGDRRTRTYSRRQMFWQYLYPNLILLVCWAITETMLLVFVISAFHSDVSRETHLDLTVGLCFQIALVLGMLAAFCYYAHMTRYVELVFSDYWANLRMISIFTFVSVAISVARLVSATSLVVGLMYGPLEMAFVTLYFMDSFTAALINIHHGIDRVSLPSAPSFVSQALRRWSTAPTQKQNLVSKSHSLDKDDTQGSQSVPTEL</sequence>
<feature type="compositionally biased region" description="Polar residues" evidence="1">
    <location>
        <begin position="9"/>
        <end position="44"/>
    </location>
</feature>
<dbReference type="Proteomes" id="UP000054560">
    <property type="component" value="Unassembled WGS sequence"/>
</dbReference>
<evidence type="ECO:0000256" key="1">
    <source>
        <dbReference type="SAM" id="MobiDB-lite"/>
    </source>
</evidence>
<keyword evidence="2" id="KW-0472">Membrane</keyword>
<feature type="compositionally biased region" description="Basic and acidic residues" evidence="1">
    <location>
        <begin position="186"/>
        <end position="205"/>
    </location>
</feature>
<dbReference type="AlphaFoldDB" id="A0A0L0G7S7"/>
<feature type="transmembrane region" description="Helical" evidence="2">
    <location>
        <begin position="535"/>
        <end position="557"/>
    </location>
</feature>
<name>A0A0L0G7S7_9EUKA</name>
<evidence type="ECO:0000256" key="2">
    <source>
        <dbReference type="SAM" id="Phobius"/>
    </source>
</evidence>
<feature type="compositionally biased region" description="Polar residues" evidence="1">
    <location>
        <begin position="848"/>
        <end position="858"/>
    </location>
</feature>
<feature type="region of interest" description="Disordered" evidence="1">
    <location>
        <begin position="1"/>
        <end position="76"/>
    </location>
</feature>
<feature type="transmembrane region" description="Helical" evidence="2">
    <location>
        <begin position="771"/>
        <end position="797"/>
    </location>
</feature>
<feature type="transmembrane region" description="Helical" evidence="2">
    <location>
        <begin position="803"/>
        <end position="821"/>
    </location>
</feature>
<keyword evidence="4" id="KW-1185">Reference proteome</keyword>
<evidence type="ECO:0000313" key="4">
    <source>
        <dbReference type="Proteomes" id="UP000054560"/>
    </source>
</evidence>
<organism evidence="3 4">
    <name type="scientific">Sphaeroforma arctica JP610</name>
    <dbReference type="NCBI Taxonomy" id="667725"/>
    <lineage>
        <taxon>Eukaryota</taxon>
        <taxon>Ichthyosporea</taxon>
        <taxon>Ichthyophonida</taxon>
        <taxon>Sphaeroforma</taxon>
    </lineage>
</organism>
<keyword evidence="2" id="KW-0812">Transmembrane</keyword>
<reference evidence="3 4" key="1">
    <citation type="submission" date="2011-02" db="EMBL/GenBank/DDBJ databases">
        <title>The Genome Sequence of Sphaeroforma arctica JP610.</title>
        <authorList>
            <consortium name="The Broad Institute Genome Sequencing Platform"/>
            <person name="Russ C."/>
            <person name="Cuomo C."/>
            <person name="Young S.K."/>
            <person name="Zeng Q."/>
            <person name="Gargeya S."/>
            <person name="Alvarado L."/>
            <person name="Berlin A."/>
            <person name="Chapman S.B."/>
            <person name="Chen Z."/>
            <person name="Freedman E."/>
            <person name="Gellesch M."/>
            <person name="Goldberg J."/>
            <person name="Griggs A."/>
            <person name="Gujja S."/>
            <person name="Heilman E."/>
            <person name="Heiman D."/>
            <person name="Howarth C."/>
            <person name="Mehta T."/>
            <person name="Neiman D."/>
            <person name="Pearson M."/>
            <person name="Roberts A."/>
            <person name="Saif S."/>
            <person name="Shea T."/>
            <person name="Shenoy N."/>
            <person name="Sisk P."/>
            <person name="Stolte C."/>
            <person name="Sykes S."/>
            <person name="White J."/>
            <person name="Yandava C."/>
            <person name="Burger G."/>
            <person name="Gray M.W."/>
            <person name="Holland P.W.H."/>
            <person name="King N."/>
            <person name="Lang F.B.F."/>
            <person name="Roger A.J."/>
            <person name="Ruiz-Trillo I."/>
            <person name="Haas B."/>
            <person name="Nusbaum C."/>
            <person name="Birren B."/>
        </authorList>
    </citation>
    <scope>NUCLEOTIDE SEQUENCE [LARGE SCALE GENOMIC DNA]</scope>
    <source>
        <strain evidence="3 4">JP610</strain>
    </source>
</reference>
<evidence type="ECO:0000313" key="3">
    <source>
        <dbReference type="EMBL" id="KNC85050.1"/>
    </source>
</evidence>
<feature type="transmembrane region" description="Helical" evidence="2">
    <location>
        <begin position="500"/>
        <end position="523"/>
    </location>
</feature>
<feature type="compositionally biased region" description="Low complexity" evidence="1">
    <location>
        <begin position="361"/>
        <end position="375"/>
    </location>
</feature>
<dbReference type="EMBL" id="KQ241723">
    <property type="protein sequence ID" value="KNC85050.1"/>
    <property type="molecule type" value="Genomic_DNA"/>
</dbReference>
<dbReference type="GeneID" id="25903247"/>